<evidence type="ECO:0000259" key="5">
    <source>
        <dbReference type="PROSITE" id="PS50977"/>
    </source>
</evidence>
<evidence type="ECO:0000256" key="4">
    <source>
        <dbReference type="PROSITE-ProRule" id="PRU00335"/>
    </source>
</evidence>
<dbReference type="GO" id="GO:0003700">
    <property type="term" value="F:DNA-binding transcription factor activity"/>
    <property type="evidence" value="ECO:0007669"/>
    <property type="project" value="TreeGrafter"/>
</dbReference>
<evidence type="ECO:0000256" key="2">
    <source>
        <dbReference type="ARBA" id="ARBA00023125"/>
    </source>
</evidence>
<dbReference type="Gene3D" id="1.10.357.10">
    <property type="entry name" value="Tetracycline Repressor, domain 2"/>
    <property type="match status" value="1"/>
</dbReference>
<gene>
    <name evidence="6" type="ORF">UA74_14080</name>
</gene>
<accession>A0AAC9LDH5</accession>
<dbReference type="InterPro" id="IPR009057">
    <property type="entry name" value="Homeodomain-like_sf"/>
</dbReference>
<feature type="DNA-binding region" description="H-T-H motif" evidence="4">
    <location>
        <begin position="46"/>
        <end position="65"/>
    </location>
</feature>
<name>A0AAC9LDH5_9PSEU</name>
<dbReference type="EMBL" id="CP016076">
    <property type="protein sequence ID" value="APU14874.1"/>
    <property type="molecule type" value="Genomic_DNA"/>
</dbReference>
<evidence type="ECO:0000313" key="6">
    <source>
        <dbReference type="EMBL" id="APU14874.1"/>
    </source>
</evidence>
<dbReference type="InterPro" id="IPR050109">
    <property type="entry name" value="HTH-type_TetR-like_transc_reg"/>
</dbReference>
<keyword evidence="2 4" id="KW-0238">DNA-binding</keyword>
<evidence type="ECO:0000313" key="7">
    <source>
        <dbReference type="Proteomes" id="UP000185511"/>
    </source>
</evidence>
<dbReference type="InterPro" id="IPR001647">
    <property type="entry name" value="HTH_TetR"/>
</dbReference>
<feature type="domain" description="HTH tetR-type" evidence="5">
    <location>
        <begin position="23"/>
        <end position="83"/>
    </location>
</feature>
<dbReference type="PANTHER" id="PTHR30055:SF238">
    <property type="entry name" value="MYCOFACTOCIN BIOSYNTHESIS TRANSCRIPTIONAL REGULATOR MFTR-RELATED"/>
    <property type="match status" value="1"/>
</dbReference>
<dbReference type="PANTHER" id="PTHR30055">
    <property type="entry name" value="HTH-TYPE TRANSCRIPTIONAL REGULATOR RUTR"/>
    <property type="match status" value="1"/>
</dbReference>
<dbReference type="AlphaFoldDB" id="A0AAC9LDH5"/>
<keyword evidence="1" id="KW-0805">Transcription regulation</keyword>
<keyword evidence="3" id="KW-0804">Transcription</keyword>
<dbReference type="GO" id="GO:0000976">
    <property type="term" value="F:transcription cis-regulatory region binding"/>
    <property type="evidence" value="ECO:0007669"/>
    <property type="project" value="TreeGrafter"/>
</dbReference>
<sequence>MSCTLDVMGDSTTGEGLRARRRRETSDRIQQAALALVLEHDFDRVTVEQISTRAGVSVRTFFNYFPSKETALIQGPPPIPEQARALFVAGTGDVLADLTSLFAAQSDEIEARRATMESFHQVVRDNPQLVPLQLQRFHQFELELGELLGARLGLDDEDDTARLAAAVVLAAVRVGMERWSRDFDSSPAAEVARALADLRALWASIVS</sequence>
<dbReference type="InterPro" id="IPR041347">
    <property type="entry name" value="MftR_C"/>
</dbReference>
<keyword evidence="7" id="KW-1185">Reference proteome</keyword>
<dbReference type="Gene3D" id="1.10.10.60">
    <property type="entry name" value="Homeodomain-like"/>
    <property type="match status" value="1"/>
</dbReference>
<dbReference type="KEGG" id="acad:UA74_14080"/>
<protein>
    <submittedName>
        <fullName evidence="6">Transcriptional regulator, TetR family</fullName>
    </submittedName>
</protein>
<dbReference type="Pfam" id="PF00440">
    <property type="entry name" value="TetR_N"/>
    <property type="match status" value="1"/>
</dbReference>
<dbReference type="PROSITE" id="PS50977">
    <property type="entry name" value="HTH_TETR_2"/>
    <property type="match status" value="1"/>
</dbReference>
<evidence type="ECO:0000256" key="1">
    <source>
        <dbReference type="ARBA" id="ARBA00023015"/>
    </source>
</evidence>
<dbReference type="Pfam" id="PF17754">
    <property type="entry name" value="TetR_C_14"/>
    <property type="match status" value="1"/>
</dbReference>
<proteinExistence type="predicted"/>
<dbReference type="SUPFAM" id="SSF46689">
    <property type="entry name" value="Homeodomain-like"/>
    <property type="match status" value="1"/>
</dbReference>
<dbReference type="Proteomes" id="UP000185511">
    <property type="component" value="Chromosome"/>
</dbReference>
<evidence type="ECO:0000256" key="3">
    <source>
        <dbReference type="ARBA" id="ARBA00023163"/>
    </source>
</evidence>
<organism evidence="6 7">
    <name type="scientific">Actinoalloteichus fjordicus</name>
    <dbReference type="NCBI Taxonomy" id="1612552"/>
    <lineage>
        <taxon>Bacteria</taxon>
        <taxon>Bacillati</taxon>
        <taxon>Actinomycetota</taxon>
        <taxon>Actinomycetes</taxon>
        <taxon>Pseudonocardiales</taxon>
        <taxon>Pseudonocardiaceae</taxon>
        <taxon>Actinoalloteichus</taxon>
    </lineage>
</organism>
<reference evidence="7" key="1">
    <citation type="submission" date="2016-06" db="EMBL/GenBank/DDBJ databases">
        <title>Complete genome sequence of Actinoalloteichus fjordicus DSM 46855 (=ADI127-17), type strain of the new species Actinoalloteichus fjordicus.</title>
        <authorList>
            <person name="Ruckert C."/>
            <person name="Nouioui I."/>
            <person name="Willmese J."/>
            <person name="van Wezel G."/>
            <person name="Klenk H.-P."/>
            <person name="Kalinowski J."/>
            <person name="Zotchev S.B."/>
        </authorList>
    </citation>
    <scope>NUCLEOTIDE SEQUENCE [LARGE SCALE GENOMIC DNA]</scope>
    <source>
        <strain evidence="7">ADI127-7</strain>
    </source>
</reference>